<feature type="domain" description="Phage tail collar" evidence="1">
    <location>
        <begin position="6"/>
        <end position="61"/>
    </location>
</feature>
<protein>
    <submittedName>
        <fullName evidence="2">Tail fiber protein</fullName>
    </submittedName>
</protein>
<dbReference type="RefSeq" id="WP_217843154.1">
    <property type="nucleotide sequence ID" value="NZ_CP077076.1"/>
</dbReference>
<evidence type="ECO:0000259" key="1">
    <source>
        <dbReference type="Pfam" id="PF07484"/>
    </source>
</evidence>
<evidence type="ECO:0000313" key="2">
    <source>
        <dbReference type="EMBL" id="QXH53759.1"/>
    </source>
</evidence>
<dbReference type="EMBL" id="CP077076">
    <property type="protein sequence ID" value="QXH53759.1"/>
    <property type="molecule type" value="Genomic_DNA"/>
</dbReference>
<keyword evidence="3" id="KW-1185">Reference proteome</keyword>
<reference evidence="2" key="1">
    <citation type="journal article" date="2021" name="Microorganisms">
        <title>The Ever-Expanding Pseudomonas Genus: Description of 43 New Species and Partition of the Pseudomonas putida Group.</title>
        <authorList>
            <person name="Girard L."/>
            <person name="Lood C."/>
            <person name="Hofte M."/>
            <person name="Vandamme P."/>
            <person name="Rokni-Zadeh H."/>
            <person name="van Noort V."/>
            <person name="Lavigne R."/>
            <person name="De Mot R."/>
        </authorList>
    </citation>
    <scope>NUCLEOTIDE SEQUENCE</scope>
    <source>
        <strain evidence="2">COW40</strain>
    </source>
</reference>
<dbReference type="Pfam" id="PF07484">
    <property type="entry name" value="Collar"/>
    <property type="match status" value="1"/>
</dbReference>
<sequence length="185" mass="19582">MDPFLGEIRLFPYNFVPSGWALCDGSLLPLRRFTSLFSLLGVQYGGDAVNTFGVPNLNGRVAMHKGTGTGLTPRTQGQLIGAETVTLDSSHLASHSHLIALNNGLDGATSVDAPDNNVYLSQPRSVLLYNATPAAEGYTLTSETIGNGGNTNPTAAPRDNMQPYLTLVYAIATEGIWPPKPDPAP</sequence>
<accession>A0ABX8NCN0</accession>
<gene>
    <name evidence="2" type="ORF">KSS94_11820</name>
</gene>
<dbReference type="Proteomes" id="UP001046350">
    <property type="component" value="Chromosome"/>
</dbReference>
<organism evidence="2 3">
    <name type="scientific">Pseudomonas fakonensis</name>
    <dbReference type="NCBI Taxonomy" id="2842355"/>
    <lineage>
        <taxon>Bacteria</taxon>
        <taxon>Pseudomonadati</taxon>
        <taxon>Pseudomonadota</taxon>
        <taxon>Gammaproteobacteria</taxon>
        <taxon>Pseudomonadales</taxon>
        <taxon>Pseudomonadaceae</taxon>
        <taxon>Pseudomonas</taxon>
    </lineage>
</organism>
<name>A0ABX8NCN0_9PSED</name>
<evidence type="ECO:0000313" key="3">
    <source>
        <dbReference type="Proteomes" id="UP001046350"/>
    </source>
</evidence>
<proteinExistence type="predicted"/>
<dbReference type="InterPro" id="IPR011083">
    <property type="entry name" value="Phage_tail_collar_dom"/>
</dbReference>